<evidence type="ECO:0000313" key="2">
    <source>
        <dbReference type="EMBL" id="TWG81072.1"/>
    </source>
</evidence>
<keyword evidence="3" id="KW-1185">Reference proteome</keyword>
<dbReference type="Proteomes" id="UP000318141">
    <property type="component" value="Unassembled WGS sequence"/>
</dbReference>
<reference evidence="2 3" key="1">
    <citation type="submission" date="2019-07" db="EMBL/GenBank/DDBJ databases">
        <title>Genome sequencing of lignin-degrading bacterial isolates.</title>
        <authorList>
            <person name="Gladden J."/>
        </authorList>
    </citation>
    <scope>NUCLEOTIDE SEQUENCE [LARGE SCALE GENOMIC DNA]</scope>
    <source>
        <strain evidence="2 3">J11</strain>
    </source>
</reference>
<comment type="caution">
    <text evidence="2">The sequence shown here is derived from an EMBL/GenBank/DDBJ whole genome shotgun (WGS) entry which is preliminary data.</text>
</comment>
<dbReference type="AlphaFoldDB" id="A0A562B7C0"/>
<name>A0A562B7C0_9BURK</name>
<gene>
    <name evidence="2" type="ORF">L602_004700000100</name>
</gene>
<feature type="region of interest" description="Disordered" evidence="1">
    <location>
        <begin position="118"/>
        <end position="145"/>
    </location>
</feature>
<proteinExistence type="predicted"/>
<evidence type="ECO:0000256" key="1">
    <source>
        <dbReference type="SAM" id="MobiDB-lite"/>
    </source>
</evidence>
<evidence type="ECO:0000313" key="3">
    <source>
        <dbReference type="Proteomes" id="UP000318141"/>
    </source>
</evidence>
<organism evidence="2 3">
    <name type="scientific">Cupriavidus gilardii J11</name>
    <dbReference type="NCBI Taxonomy" id="936133"/>
    <lineage>
        <taxon>Bacteria</taxon>
        <taxon>Pseudomonadati</taxon>
        <taxon>Pseudomonadota</taxon>
        <taxon>Betaproteobacteria</taxon>
        <taxon>Burkholderiales</taxon>
        <taxon>Burkholderiaceae</taxon>
        <taxon>Cupriavidus</taxon>
    </lineage>
</organism>
<feature type="compositionally biased region" description="Pro residues" evidence="1">
    <location>
        <begin position="122"/>
        <end position="131"/>
    </location>
</feature>
<accession>A0A562B7C0</accession>
<protein>
    <submittedName>
        <fullName evidence="2">Uncharacterized protein</fullName>
    </submittedName>
</protein>
<sequence length="155" mass="16679">MTMFPSVTHAPVAPSVPDRLPLSAASVSDTVESNSTDPIALARLDMDLKKAIVTMTSAQIRGETVNPYHLSDAQIELCRQTLGESFDAMLAQNGNTWDLAGVKRLSTMVSEALKQSIEQPSFPAPPSPPIAFPSQPTVTPPDQYPVPGIHIRPYV</sequence>
<dbReference type="EMBL" id="VLJN01000042">
    <property type="protein sequence ID" value="TWG81072.1"/>
    <property type="molecule type" value="Genomic_DNA"/>
</dbReference>